<gene>
    <name evidence="2" type="ORF">FUAX_01480</name>
</gene>
<dbReference type="KEGG" id="fax:FUAX_01480"/>
<dbReference type="RefSeq" id="WP_338393027.1">
    <property type="nucleotide sequence ID" value="NZ_AP025314.1"/>
</dbReference>
<evidence type="ECO:0000313" key="2">
    <source>
        <dbReference type="EMBL" id="BDD07716.1"/>
    </source>
</evidence>
<dbReference type="PROSITE" id="PS51257">
    <property type="entry name" value="PROKAR_LIPOPROTEIN"/>
    <property type="match status" value="1"/>
</dbReference>
<accession>A0AAU9C6Q7</accession>
<sequence>MKRTAILLFAFALLFSCNNKNKESDKTYDSWKMEMAEIRKDHSEALSILTGFEKKIDTHKERLKEFASYIDGSKKEIATLRAKKKQKEASALEKKIIESADKNMKKHIHFVSFLDNLMAAQGTFEGKKFNLIPVPEDNAVTKFNSLDDAIAFWMKEKNNINTGHDKALSIIMDLKNHIHQHQAEIKAFSEKIANQKGQNVTPELEDNYKENKKKYDEFVPLLKSLKQIQQQFEGK</sequence>
<evidence type="ECO:0008006" key="4">
    <source>
        <dbReference type="Google" id="ProtNLM"/>
    </source>
</evidence>
<dbReference type="EMBL" id="AP025314">
    <property type="protein sequence ID" value="BDD07716.1"/>
    <property type="molecule type" value="Genomic_DNA"/>
</dbReference>
<dbReference type="Proteomes" id="UP001348817">
    <property type="component" value="Chromosome"/>
</dbReference>
<protein>
    <recommendedName>
        <fullName evidence="4">DUF4142 domain-containing protein</fullName>
    </recommendedName>
</protein>
<evidence type="ECO:0000313" key="3">
    <source>
        <dbReference type="Proteomes" id="UP001348817"/>
    </source>
</evidence>
<feature type="coiled-coil region" evidence="1">
    <location>
        <begin position="171"/>
        <end position="198"/>
    </location>
</feature>
<feature type="coiled-coil region" evidence="1">
    <location>
        <begin position="70"/>
        <end position="102"/>
    </location>
</feature>
<dbReference type="AlphaFoldDB" id="A0AAU9C6Q7"/>
<reference evidence="2 3" key="1">
    <citation type="submission" date="2021-12" db="EMBL/GenBank/DDBJ databases">
        <title>Genome sequencing of bacteria with rrn-lacking chromosome and rrn-plasmid.</title>
        <authorList>
            <person name="Anda M."/>
            <person name="Iwasaki W."/>
        </authorList>
    </citation>
    <scope>NUCLEOTIDE SEQUENCE [LARGE SCALE GENOMIC DNA]</scope>
    <source>
        <strain evidence="2 3">DSM 100852</strain>
    </source>
</reference>
<name>A0AAU9C6Q7_9BACT</name>
<organism evidence="2 3">
    <name type="scientific">Fulvitalea axinellae</name>
    <dbReference type="NCBI Taxonomy" id="1182444"/>
    <lineage>
        <taxon>Bacteria</taxon>
        <taxon>Pseudomonadati</taxon>
        <taxon>Bacteroidota</taxon>
        <taxon>Cytophagia</taxon>
        <taxon>Cytophagales</taxon>
        <taxon>Persicobacteraceae</taxon>
        <taxon>Fulvitalea</taxon>
    </lineage>
</organism>
<proteinExistence type="predicted"/>
<keyword evidence="3" id="KW-1185">Reference proteome</keyword>
<evidence type="ECO:0000256" key="1">
    <source>
        <dbReference type="SAM" id="Coils"/>
    </source>
</evidence>
<keyword evidence="1" id="KW-0175">Coiled coil</keyword>